<comment type="caution">
    <text evidence="1">The sequence shown here is derived from an EMBL/GenBank/DDBJ whole genome shotgun (WGS) entry which is preliminary data.</text>
</comment>
<sequence length="876" mass="97264">MSFRFEGPEHQKIGDGILLRLPDGNISGGQFSYQVGKNVELSFGQIVSLAGDFYGNSKTTGDAEQISDQWDTNREASISRFLGNADLLRLDTAGYLEPVLAILMAQEREISNMLREGRDPAQSYKSIADKFNKLWARCTGMQYLWLSLCNWDHFGEDAVKAYKAGHVAALRQAKTAHNTRSIVDLRHAYFLEAFAAHFLTDLFSSGHLRTPRRALHYTYFPFQSEDSSGMQPDAMSGLPSDEISDMQSDDISEQLKIPWPTFWPADQCAQAMHDEDCASGLWAKSLHGHCWPTYGDKQLVSTKGNLSFDAALDAVQAGAHEIYKMYEDGKDRDISHFAALSMIPDLTSLDSANFFPLFKVSDDGKTLSFRASLDERGVPTYEDYPLPKAPFQRLLNRIKESGQHQHQLPLSLPLLSPSSLLHFRHVSDTQLAISKYGQTFSRSAVSKGAKVESWNMVSQQMVEIPNPEGRLTWLATSKIDSDIYFLVGKVDRQRATGQLAYHLGLRITDSGVEQVSFHDSEDANESWLAGDIHYGRLCAGSDTLSMVKFWYRQSTPWKPKFELWTFDQGVEEPPTRRSVAWPNPPSSAPYASFCTKLEPMDASETYVTCSVSDAKTVWTFTSFSDNYRTPNSQTFEEDIGERAQRILPLPTRHAGPHRFVRLFYGQNSGTYCTSNPTHPTPPTRAIQLTTTADTIRLDVLSLQNHQPVTDTTIHLPAAGSATPEAHYLTWFLADVNRNGHPDLVSLVRAPDGQLTVLAVPGAAPPRFFERTVSRSPIGASDKGSELTAAFMRPVAAFPARYRFPRSGEETSAAVLSLFDNYGVLGVRVVRPSAPAGSLAYEIGGQIPAVAGQLARGLGWDERSYRPGRAPVGLFVE</sequence>
<gene>
    <name evidence="1" type="ORF">BKCO1_25000110</name>
</gene>
<name>A0A1J9QYM3_9PEZI</name>
<reference evidence="1 2" key="1">
    <citation type="submission" date="2016-10" db="EMBL/GenBank/DDBJ databases">
        <title>Proteomics and genomics reveal pathogen-plant mechanisms compatible with a hemibiotrophic lifestyle of Diplodia corticola.</title>
        <authorList>
            <person name="Fernandes I."/>
            <person name="De Jonge R."/>
            <person name="Van De Peer Y."/>
            <person name="Devreese B."/>
            <person name="Alves A."/>
            <person name="Esteves A.C."/>
        </authorList>
    </citation>
    <scope>NUCLEOTIDE SEQUENCE [LARGE SCALE GENOMIC DNA]</scope>
    <source>
        <strain evidence="1 2">CBS 112549</strain>
    </source>
</reference>
<dbReference type="EMBL" id="MNUE01000025">
    <property type="protein sequence ID" value="OJD34158.1"/>
    <property type="molecule type" value="Genomic_DNA"/>
</dbReference>
<dbReference type="AlphaFoldDB" id="A0A1J9QYM3"/>
<evidence type="ECO:0000313" key="2">
    <source>
        <dbReference type="Proteomes" id="UP000183809"/>
    </source>
</evidence>
<dbReference type="STRING" id="236234.A0A1J9QYM3"/>
<keyword evidence="2" id="KW-1185">Reference proteome</keyword>
<dbReference type="Proteomes" id="UP000183809">
    <property type="component" value="Unassembled WGS sequence"/>
</dbReference>
<evidence type="ECO:0000313" key="1">
    <source>
        <dbReference type="EMBL" id="OJD34158.1"/>
    </source>
</evidence>
<dbReference type="RefSeq" id="XP_020130418.1">
    <property type="nucleotide sequence ID" value="XM_020273215.1"/>
</dbReference>
<dbReference type="InterPro" id="IPR049756">
    <property type="entry name" value="PlcA-like_dom"/>
</dbReference>
<dbReference type="OrthoDB" id="4330301at2759"/>
<dbReference type="CDD" id="cd22893">
    <property type="entry name" value="PlcA-like"/>
    <property type="match status" value="1"/>
</dbReference>
<organism evidence="1 2">
    <name type="scientific">Diplodia corticola</name>
    <dbReference type="NCBI Taxonomy" id="236234"/>
    <lineage>
        <taxon>Eukaryota</taxon>
        <taxon>Fungi</taxon>
        <taxon>Dikarya</taxon>
        <taxon>Ascomycota</taxon>
        <taxon>Pezizomycotina</taxon>
        <taxon>Dothideomycetes</taxon>
        <taxon>Dothideomycetes incertae sedis</taxon>
        <taxon>Botryosphaeriales</taxon>
        <taxon>Botryosphaeriaceae</taxon>
        <taxon>Diplodia</taxon>
    </lineage>
</organism>
<dbReference type="GeneID" id="31013475"/>
<proteinExistence type="predicted"/>
<protein>
    <submittedName>
        <fullName evidence="1">Phosphatidylcholine-hydrolyzing phospholipase</fullName>
    </submittedName>
</protein>
<accession>A0A1J9QYM3</accession>